<accession>A0A2X4WJU0</accession>
<dbReference type="Proteomes" id="UP000249134">
    <property type="component" value="Chromosome 1"/>
</dbReference>
<dbReference type="InterPro" id="IPR000577">
    <property type="entry name" value="Carb_kinase_FGGY"/>
</dbReference>
<evidence type="ECO:0000259" key="5">
    <source>
        <dbReference type="Pfam" id="PF00370"/>
    </source>
</evidence>
<evidence type="ECO:0000256" key="2">
    <source>
        <dbReference type="ARBA" id="ARBA00022679"/>
    </source>
</evidence>
<dbReference type="SUPFAM" id="SSF53067">
    <property type="entry name" value="Actin-like ATPase domain"/>
    <property type="match status" value="2"/>
</dbReference>
<keyword evidence="2 4" id="KW-0808">Transferase</keyword>
<dbReference type="CDD" id="cd07770">
    <property type="entry name" value="ASKHA_NBD_FGGY_GntK"/>
    <property type="match status" value="1"/>
</dbReference>
<comment type="similarity">
    <text evidence="1 4">Belongs to the FGGY kinase family.</text>
</comment>
<evidence type="ECO:0000313" key="7">
    <source>
        <dbReference type="EMBL" id="SQI63361.1"/>
    </source>
</evidence>
<dbReference type="STRING" id="1348624.GCA_001591545_02877"/>
<protein>
    <submittedName>
        <fullName evidence="7">Carbohydrate kinase</fullName>
        <ecNumber evidence="7">2.7.1.30</ecNumber>
    </submittedName>
</protein>
<dbReference type="InterPro" id="IPR050406">
    <property type="entry name" value="FGGY_Carb_Kinase"/>
</dbReference>
<dbReference type="InterPro" id="IPR018484">
    <property type="entry name" value="FGGY_N"/>
</dbReference>
<dbReference type="InterPro" id="IPR018485">
    <property type="entry name" value="FGGY_C"/>
</dbReference>
<dbReference type="GO" id="GO:0004370">
    <property type="term" value="F:glycerol kinase activity"/>
    <property type="evidence" value="ECO:0007669"/>
    <property type="project" value="UniProtKB-EC"/>
</dbReference>
<dbReference type="AlphaFoldDB" id="A0A2X4WJU0"/>
<evidence type="ECO:0000259" key="6">
    <source>
        <dbReference type="Pfam" id="PF02782"/>
    </source>
</evidence>
<name>A0A2X4WJU0_LEDLE</name>
<keyword evidence="3 4" id="KW-0418">Kinase</keyword>
<dbReference type="PIRSF" id="PIRSF000538">
    <property type="entry name" value="GlpK"/>
    <property type="match status" value="1"/>
</dbReference>
<evidence type="ECO:0000256" key="4">
    <source>
        <dbReference type="RuleBase" id="RU003733"/>
    </source>
</evidence>
<sequence>MSQEFVIGLDIGTTSVKAIVFDMGGKVKAETEQLTKTYHPQQGWQEQDPDELERCAVQAVKMVMKKVDVQKEAIVGIGLSCAMHSLICVADDGTPLSRALIWSDGRSSAQAEKLLKTDGDELFRRTGVPIHPMSPLVKLLWMKETNYEPYHRARYFMSIKDYILMKWYGKVVADYSIAASSGLMNAETLQWDEKALELVNVKPEQLPEIVPPTEVLLGLNRDLAAELGILSETPVIVGAADGQLANLGIGAIVPGEVAITVGTSGAIRQFANGFRINDRRETFCYAFTKEYSIIGGATNNGGIALQWLKELVKYEGSYEDFLRQAEDVTPGAEGMIFLPYINGERAPIWNQQATGNFSGVAITHKQEHFVRAVFEGITFNLYQIEQALERLAGKTETIYVNGGLARSPLWLQLLADIFGKEVYVAETHHSSAWGAAWTALVAIGKVNSFEEIKHSVKLSSAIIPNEENHRIYQGIYKKYTALVEDISIHF</sequence>
<dbReference type="PANTHER" id="PTHR43095">
    <property type="entry name" value="SUGAR KINASE"/>
    <property type="match status" value="1"/>
</dbReference>
<dbReference type="EC" id="2.7.1.30" evidence="7"/>
<dbReference type="Pfam" id="PF00370">
    <property type="entry name" value="FGGY_N"/>
    <property type="match status" value="1"/>
</dbReference>
<organism evidence="7 8">
    <name type="scientific">Lederbergia lenta</name>
    <name type="common">Bacillus lentus</name>
    <dbReference type="NCBI Taxonomy" id="1467"/>
    <lineage>
        <taxon>Bacteria</taxon>
        <taxon>Bacillati</taxon>
        <taxon>Bacillota</taxon>
        <taxon>Bacilli</taxon>
        <taxon>Bacillales</taxon>
        <taxon>Bacillaceae</taxon>
        <taxon>Lederbergia</taxon>
    </lineage>
</organism>
<evidence type="ECO:0000313" key="8">
    <source>
        <dbReference type="Proteomes" id="UP000249134"/>
    </source>
</evidence>
<dbReference type="GO" id="GO:0005975">
    <property type="term" value="P:carbohydrate metabolic process"/>
    <property type="evidence" value="ECO:0007669"/>
    <property type="project" value="InterPro"/>
</dbReference>
<feature type="domain" description="Carbohydrate kinase FGGY N-terminal" evidence="5">
    <location>
        <begin position="6"/>
        <end position="248"/>
    </location>
</feature>
<gene>
    <name evidence="7" type="primary">glpK_2</name>
    <name evidence="7" type="ORF">NCTC4824_04061</name>
</gene>
<dbReference type="KEGG" id="blen:NCTC4824_04061"/>
<dbReference type="RefSeq" id="WP_066143477.1">
    <property type="nucleotide sequence ID" value="NZ_CBCSGM010000004.1"/>
</dbReference>
<dbReference type="PROSITE" id="PS00445">
    <property type="entry name" value="FGGY_KINASES_2"/>
    <property type="match status" value="1"/>
</dbReference>
<evidence type="ECO:0000256" key="3">
    <source>
        <dbReference type="ARBA" id="ARBA00022777"/>
    </source>
</evidence>
<dbReference type="InterPro" id="IPR043129">
    <property type="entry name" value="ATPase_NBD"/>
</dbReference>
<dbReference type="InterPro" id="IPR018483">
    <property type="entry name" value="Carb_kinase_FGGY_CS"/>
</dbReference>
<reference evidence="7 8" key="1">
    <citation type="submission" date="2018-06" db="EMBL/GenBank/DDBJ databases">
        <authorList>
            <consortium name="Pathogen Informatics"/>
            <person name="Doyle S."/>
        </authorList>
    </citation>
    <scope>NUCLEOTIDE SEQUENCE [LARGE SCALE GENOMIC DNA]</scope>
    <source>
        <strain evidence="7 8">NCTC4824</strain>
    </source>
</reference>
<dbReference type="PANTHER" id="PTHR43095:SF2">
    <property type="entry name" value="GLUCONOKINASE"/>
    <property type="match status" value="1"/>
</dbReference>
<dbReference type="EMBL" id="LS483476">
    <property type="protein sequence ID" value="SQI63361.1"/>
    <property type="molecule type" value="Genomic_DNA"/>
</dbReference>
<keyword evidence="8" id="KW-1185">Reference proteome</keyword>
<dbReference type="Pfam" id="PF02782">
    <property type="entry name" value="FGGY_C"/>
    <property type="match status" value="1"/>
</dbReference>
<feature type="domain" description="Carbohydrate kinase FGGY C-terminal" evidence="6">
    <location>
        <begin position="287"/>
        <end position="442"/>
    </location>
</feature>
<evidence type="ECO:0000256" key="1">
    <source>
        <dbReference type="ARBA" id="ARBA00009156"/>
    </source>
</evidence>
<dbReference type="Gene3D" id="3.30.420.40">
    <property type="match status" value="2"/>
</dbReference>
<proteinExistence type="inferred from homology"/>